<protein>
    <recommendedName>
        <fullName evidence="3">Right-handed parallel beta-helix repeat-containing protein</fullName>
    </recommendedName>
</protein>
<dbReference type="OrthoDB" id="1111178at2"/>
<evidence type="ECO:0000313" key="2">
    <source>
        <dbReference type="Proteomes" id="UP000305848"/>
    </source>
</evidence>
<keyword evidence="2" id="KW-1185">Reference proteome</keyword>
<gene>
    <name evidence="1" type="ORF">FC093_13245</name>
</gene>
<evidence type="ECO:0000313" key="1">
    <source>
        <dbReference type="EMBL" id="TKK67711.1"/>
    </source>
</evidence>
<proteinExistence type="predicted"/>
<dbReference type="EMBL" id="SZQL01000010">
    <property type="protein sequence ID" value="TKK67711.1"/>
    <property type="molecule type" value="Genomic_DNA"/>
</dbReference>
<name>A0A4U3KYB8_9BACT</name>
<dbReference type="Gene3D" id="2.160.20.10">
    <property type="entry name" value="Single-stranded right-handed beta-helix, Pectin lyase-like"/>
    <property type="match status" value="1"/>
</dbReference>
<dbReference type="RefSeq" id="WP_137262276.1">
    <property type="nucleotide sequence ID" value="NZ_SZQL01000010.1"/>
</dbReference>
<sequence length="460" mass="50075">MNRLFLLTITTLLFFISSCTKDKFITDKNAFIVTSDTALHFDTVFSAAGSVTKQLKIFNINDQKLRISNLELMGGNNSFFKINVSGSAGTMFNDIDLAAGDSLYVFVTVNAPANNQQLPFLIQDSIRIAFNGNTQYVQLDAYGQNAHFLRNVSITHDTTWTNDLPYVLLDSFSVAADATLTIEKGVRIFCHANTPFYVDGSLRVNGDKDTADRVVFASDRLDAPYKDQPGTWEGLYFGAGSSDNVLNYTLIKNAKQGIAADNASRVSLNQCIIDNCPAAGIIAYNSTLKAANCLISNCSSNVYIIGGGNYAFAQCTIASYNTQYFYHQYPVLSLSSAGSSGTDINPLRAVFRNCIIYGESNNAVAGEIAVDRQGNSAFDVVFEHTLYSSPAENPSATYINCLTLNDPFFKTIDTEKDNFDFHLQPSSPCVNAGAPSGINIDLDGNPRDAQPDIGCYEAKP</sequence>
<accession>A0A4U3KYB8</accession>
<dbReference type="InterPro" id="IPR011050">
    <property type="entry name" value="Pectin_lyase_fold/virulence"/>
</dbReference>
<dbReference type="NCBIfam" id="NF041518">
    <property type="entry name" value="choice_anch_Q"/>
    <property type="match status" value="1"/>
</dbReference>
<dbReference type="InterPro" id="IPR059226">
    <property type="entry name" value="Choice_anch_Q_dom"/>
</dbReference>
<reference evidence="1 2" key="1">
    <citation type="submission" date="2019-05" db="EMBL/GenBank/DDBJ databases">
        <title>Panacibacter sp. strain 17mud1-8 Genome sequencing and assembly.</title>
        <authorList>
            <person name="Chhetri G."/>
        </authorList>
    </citation>
    <scope>NUCLEOTIDE SEQUENCE [LARGE SCALE GENOMIC DNA]</scope>
    <source>
        <strain evidence="1 2">17mud1-8</strain>
    </source>
</reference>
<dbReference type="Proteomes" id="UP000305848">
    <property type="component" value="Unassembled WGS sequence"/>
</dbReference>
<evidence type="ECO:0008006" key="3">
    <source>
        <dbReference type="Google" id="ProtNLM"/>
    </source>
</evidence>
<dbReference type="SUPFAM" id="SSF51126">
    <property type="entry name" value="Pectin lyase-like"/>
    <property type="match status" value="1"/>
</dbReference>
<dbReference type="PROSITE" id="PS51257">
    <property type="entry name" value="PROKAR_LIPOPROTEIN"/>
    <property type="match status" value="1"/>
</dbReference>
<dbReference type="InterPro" id="IPR012334">
    <property type="entry name" value="Pectin_lyas_fold"/>
</dbReference>
<dbReference type="AlphaFoldDB" id="A0A4U3KYB8"/>
<organism evidence="1 2">
    <name type="scientific">Ilyomonas limi</name>
    <dbReference type="NCBI Taxonomy" id="2575867"/>
    <lineage>
        <taxon>Bacteria</taxon>
        <taxon>Pseudomonadati</taxon>
        <taxon>Bacteroidota</taxon>
        <taxon>Chitinophagia</taxon>
        <taxon>Chitinophagales</taxon>
        <taxon>Chitinophagaceae</taxon>
        <taxon>Ilyomonas</taxon>
    </lineage>
</organism>
<comment type="caution">
    <text evidence="1">The sequence shown here is derived from an EMBL/GenBank/DDBJ whole genome shotgun (WGS) entry which is preliminary data.</text>
</comment>